<dbReference type="OrthoDB" id="368860at2"/>
<evidence type="ECO:0000259" key="1">
    <source>
        <dbReference type="Pfam" id="PF14294"/>
    </source>
</evidence>
<evidence type="ECO:0000313" key="3">
    <source>
        <dbReference type="Proteomes" id="UP000198752"/>
    </source>
</evidence>
<gene>
    <name evidence="2" type="ORF">SAMN02982927_02468</name>
</gene>
<dbReference type="Pfam" id="PF14294">
    <property type="entry name" value="DUF4372"/>
    <property type="match status" value="1"/>
</dbReference>
<organism evidence="2 3">
    <name type="scientific">Sporolactobacillus nakayamae</name>
    <dbReference type="NCBI Taxonomy" id="269670"/>
    <lineage>
        <taxon>Bacteria</taxon>
        <taxon>Bacillati</taxon>
        <taxon>Bacillota</taxon>
        <taxon>Bacilli</taxon>
        <taxon>Bacillales</taxon>
        <taxon>Sporolactobacillaceae</taxon>
        <taxon>Sporolactobacillus</taxon>
    </lineage>
</organism>
<feature type="domain" description="DUF4372" evidence="1">
    <location>
        <begin position="8"/>
        <end position="65"/>
    </location>
</feature>
<accession>A0A1I2TVQ8</accession>
<reference evidence="3" key="1">
    <citation type="submission" date="2016-10" db="EMBL/GenBank/DDBJ databases">
        <authorList>
            <person name="Varghese N."/>
            <person name="Submissions S."/>
        </authorList>
    </citation>
    <scope>NUCLEOTIDE SEQUENCE [LARGE SCALE GENOMIC DNA]</scope>
    <source>
        <strain evidence="3">ATCC 700379</strain>
    </source>
</reference>
<evidence type="ECO:0000313" key="2">
    <source>
        <dbReference type="EMBL" id="SFG68954.1"/>
    </source>
</evidence>
<sequence length="83" mass="9673">MDKDTQFSSFKQWLHPINFQQLDQTVKEKQSDKYVKKLTTKAYILLFLYAHLHQEDSLHSLSTRVLDDKLQEAIGFSSISAAQ</sequence>
<name>A0A1I2TVQ8_9BACL</name>
<dbReference type="InterPro" id="IPR025399">
    <property type="entry name" value="DUF4372"/>
</dbReference>
<proteinExistence type="predicted"/>
<dbReference type="RefSeq" id="WP_143128461.1">
    <property type="nucleotide sequence ID" value="NZ_FOOY01000017.1"/>
</dbReference>
<protein>
    <recommendedName>
        <fullName evidence="1">DUF4372 domain-containing protein</fullName>
    </recommendedName>
</protein>
<dbReference type="AlphaFoldDB" id="A0A1I2TVQ8"/>
<dbReference type="EMBL" id="FOOY01000017">
    <property type="protein sequence ID" value="SFG68954.1"/>
    <property type="molecule type" value="Genomic_DNA"/>
</dbReference>
<keyword evidence="3" id="KW-1185">Reference proteome</keyword>
<dbReference type="Proteomes" id="UP000198752">
    <property type="component" value="Unassembled WGS sequence"/>
</dbReference>
<feature type="non-terminal residue" evidence="2">
    <location>
        <position position="83"/>
    </location>
</feature>